<evidence type="ECO:0000259" key="1">
    <source>
        <dbReference type="Pfam" id="PF07179"/>
    </source>
</evidence>
<proteinExistence type="predicted"/>
<dbReference type="EMBL" id="JABURY010000020">
    <property type="protein sequence ID" value="MBC9131776.1"/>
    <property type="molecule type" value="Genomic_DNA"/>
</dbReference>
<dbReference type="Pfam" id="PF07179">
    <property type="entry name" value="SseB"/>
    <property type="match status" value="1"/>
</dbReference>
<name>A0ABR7R0E2_9GAMM</name>
<gene>
    <name evidence="2" type="ORF">FcAc13_10735</name>
</gene>
<sequence>MPIIMELPDNIKRNKDNSLTLQQGTIISFVAINIVNNESFFPIFMNWDELRKWQNVADQQTPVVNLTDYQAILDESNGYHGIAINPFGKSFIIDRAMLAWGSAYKSKQSANK</sequence>
<accession>A0ABR7R0E2</accession>
<keyword evidence="3" id="KW-1185">Reference proteome</keyword>
<reference evidence="2 3" key="1">
    <citation type="submission" date="2020-06" db="EMBL/GenBank/DDBJ databases">
        <title>Frischella cerana isolated from Apis cerana gut homogenate.</title>
        <authorList>
            <person name="Wolter L.A."/>
            <person name="Suenami S."/>
            <person name="Miyazaki R."/>
        </authorList>
    </citation>
    <scope>NUCLEOTIDE SEQUENCE [LARGE SCALE GENOMIC DNA]</scope>
    <source>
        <strain evidence="2 3">Ac13</strain>
    </source>
</reference>
<comment type="caution">
    <text evidence="2">The sequence shown here is derived from an EMBL/GenBank/DDBJ whole genome shotgun (WGS) entry which is preliminary data.</text>
</comment>
<protein>
    <submittedName>
        <fullName evidence="2">SseB family protein</fullName>
    </submittedName>
</protein>
<organism evidence="2 3">
    <name type="scientific">Frischella japonica</name>
    <dbReference type="NCBI Taxonomy" id="2741544"/>
    <lineage>
        <taxon>Bacteria</taxon>
        <taxon>Pseudomonadati</taxon>
        <taxon>Pseudomonadota</taxon>
        <taxon>Gammaproteobacteria</taxon>
        <taxon>Orbales</taxon>
        <taxon>Orbaceae</taxon>
        <taxon>Frischella</taxon>
    </lineage>
</organism>
<evidence type="ECO:0000313" key="3">
    <source>
        <dbReference type="Proteomes" id="UP000651208"/>
    </source>
</evidence>
<feature type="domain" description="SseB protein N-terminal" evidence="1">
    <location>
        <begin position="21"/>
        <end position="100"/>
    </location>
</feature>
<evidence type="ECO:0000313" key="2">
    <source>
        <dbReference type="EMBL" id="MBC9131776.1"/>
    </source>
</evidence>
<dbReference type="InterPro" id="IPR009839">
    <property type="entry name" value="SseB_N"/>
</dbReference>
<dbReference type="Proteomes" id="UP000651208">
    <property type="component" value="Unassembled WGS sequence"/>
</dbReference>